<dbReference type="PANTHER" id="PTHR11132">
    <property type="entry name" value="SOLUTE CARRIER FAMILY 35"/>
    <property type="match status" value="1"/>
</dbReference>
<evidence type="ECO:0000256" key="4">
    <source>
        <dbReference type="ARBA" id="ARBA00023136"/>
    </source>
</evidence>
<feature type="transmembrane region" description="Helical" evidence="6">
    <location>
        <begin position="343"/>
        <end position="361"/>
    </location>
</feature>
<dbReference type="InterPro" id="IPR004853">
    <property type="entry name" value="Sugar_P_trans_dom"/>
</dbReference>
<feature type="domain" description="Sugar phosphate transporter" evidence="7">
    <location>
        <begin position="49"/>
        <end position="362"/>
    </location>
</feature>
<feature type="transmembrane region" description="Helical" evidence="6">
    <location>
        <begin position="169"/>
        <end position="186"/>
    </location>
</feature>
<dbReference type="InterPro" id="IPR050186">
    <property type="entry name" value="TPT_transporter"/>
</dbReference>
<feature type="transmembrane region" description="Helical" evidence="6">
    <location>
        <begin position="302"/>
        <end position="323"/>
    </location>
</feature>
<dbReference type="Pfam" id="PF03151">
    <property type="entry name" value="TPT"/>
    <property type="match status" value="1"/>
</dbReference>
<dbReference type="FunCoup" id="E9CH19">
    <property type="interactions" value="300"/>
</dbReference>
<keyword evidence="9" id="KW-1185">Reference proteome</keyword>
<dbReference type="AlphaFoldDB" id="E9CH19"/>
<dbReference type="SUPFAM" id="SSF103481">
    <property type="entry name" value="Multidrug resistance efflux transporter EmrE"/>
    <property type="match status" value="1"/>
</dbReference>
<keyword evidence="4 6" id="KW-0472">Membrane</keyword>
<dbReference type="RefSeq" id="XP_011270742.1">
    <property type="nucleotide sequence ID" value="XM_011272440.1"/>
</dbReference>
<dbReference type="PhylomeDB" id="E9CH19"/>
<evidence type="ECO:0000256" key="6">
    <source>
        <dbReference type="SAM" id="Phobius"/>
    </source>
</evidence>
<comment type="subcellular location">
    <subcellularLocation>
        <location evidence="1">Membrane</location>
        <topology evidence="1">Multi-pass membrane protein</topology>
    </subcellularLocation>
</comment>
<feature type="transmembrane region" description="Helical" evidence="6">
    <location>
        <begin position="115"/>
        <end position="137"/>
    </location>
</feature>
<protein>
    <submittedName>
        <fullName evidence="8">Solute carrier family 35 member E1</fullName>
    </submittedName>
</protein>
<evidence type="ECO:0000256" key="2">
    <source>
        <dbReference type="ARBA" id="ARBA00022692"/>
    </source>
</evidence>
<evidence type="ECO:0000313" key="9">
    <source>
        <dbReference type="Proteomes" id="UP000008743"/>
    </source>
</evidence>
<name>E9CH19_CAPO3</name>
<feature type="transmembrane region" description="Helical" evidence="6">
    <location>
        <begin position="192"/>
        <end position="212"/>
    </location>
</feature>
<feature type="transmembrane region" description="Helical" evidence="6">
    <location>
        <begin position="143"/>
        <end position="162"/>
    </location>
</feature>
<dbReference type="Proteomes" id="UP000008743">
    <property type="component" value="Unassembled WGS sequence"/>
</dbReference>
<dbReference type="InterPro" id="IPR037185">
    <property type="entry name" value="EmrE-like"/>
</dbReference>
<sequence>MIDHGVPHQLTTSASQSKLDRHNAAVGIGTASGSHAQTAAVARQTVVHVVGICVLWFLSSALTNNVGKTVLMKFPFPTTVTMTQQLVITFCMYLTLYVFRLHPRQPISMSQYRSLILPLSLAKILTSISSHVSLWLVPVSYAHTIKAIAPIFAVIFSVLILRERHSMKTYISLVPIILGVLLATVTELEFNFIGMLAAIFSMMILSLQNIYSKKLFKEKKFDHFNLLYYTSLVSCLIIVPIWLVTDARAIMHWYSSSESERLIAASGHAEDTFMHGTAEVDAAGISVPYLLGQLTIDGLCNFAQSITAFSLLFIVSPVSYSVANNSKRIVIIAAGLFTFRNPVTWANVLGMFLAILGVGLYNKAKLEGMGDSSSKLPTHHKRGGSDGPTLRMDADTAAISSALLTQTPSSDIPLTMLDRQEHSYSVWHGLKADSNFGLQAQQHYASHLQYNSNGASGFPTVTAAAAAAAAASSASSSAATASSGASVGMSSSSSSYLHGGSNHAYEPYLRPSVSASANSMGANSATPRMNGAGGSYSSGGFGSHEPKTLLVST</sequence>
<feature type="transmembrane region" description="Helical" evidence="6">
    <location>
        <begin position="82"/>
        <end position="103"/>
    </location>
</feature>
<dbReference type="RefSeq" id="XP_004343347.2">
    <property type="nucleotide sequence ID" value="XM_004343297.2"/>
</dbReference>
<dbReference type="GO" id="GO:0016020">
    <property type="term" value="C:membrane"/>
    <property type="evidence" value="ECO:0007669"/>
    <property type="project" value="UniProtKB-SubCell"/>
</dbReference>
<evidence type="ECO:0000313" key="8">
    <source>
        <dbReference type="EMBL" id="KJE96983.1"/>
    </source>
</evidence>
<dbReference type="STRING" id="595528.E9CH19"/>
<evidence type="ECO:0000256" key="5">
    <source>
        <dbReference type="SAM" id="MobiDB-lite"/>
    </source>
</evidence>
<feature type="region of interest" description="Disordered" evidence="5">
    <location>
        <begin position="370"/>
        <end position="389"/>
    </location>
</feature>
<reference evidence="9" key="1">
    <citation type="submission" date="2011-02" db="EMBL/GenBank/DDBJ databases">
        <title>The Genome Sequence of Capsaspora owczarzaki ATCC 30864.</title>
        <authorList>
            <person name="Russ C."/>
            <person name="Cuomo C."/>
            <person name="Burger G."/>
            <person name="Gray M.W."/>
            <person name="Holland P.W.H."/>
            <person name="King N."/>
            <person name="Lang F.B.F."/>
            <person name="Roger A.J."/>
            <person name="Ruiz-Trillo I."/>
            <person name="Young S.K."/>
            <person name="Zeng Q."/>
            <person name="Gargeya S."/>
            <person name="Alvarado L."/>
            <person name="Berlin A."/>
            <person name="Chapman S.B."/>
            <person name="Chen Z."/>
            <person name="Freedman E."/>
            <person name="Gellesch M."/>
            <person name="Goldberg J."/>
            <person name="Griggs A."/>
            <person name="Gujja S."/>
            <person name="Heilman E."/>
            <person name="Heiman D."/>
            <person name="Howarth C."/>
            <person name="Mehta T."/>
            <person name="Neiman D."/>
            <person name="Pearson M."/>
            <person name="Roberts A."/>
            <person name="Saif S."/>
            <person name="Shea T."/>
            <person name="Shenoy N."/>
            <person name="Sisk P."/>
            <person name="Stolte C."/>
            <person name="Sykes S."/>
            <person name="White J."/>
            <person name="Yandava C."/>
            <person name="Haas B."/>
            <person name="Nusbaum C."/>
            <person name="Birren B."/>
        </authorList>
    </citation>
    <scope>NUCLEOTIDE SEQUENCE</scope>
    <source>
        <strain evidence="9">ATCC 30864</strain>
    </source>
</reference>
<dbReference type="EMBL" id="KE346373">
    <property type="protein sequence ID" value="KJE96983.1"/>
    <property type="molecule type" value="Genomic_DNA"/>
</dbReference>
<accession>E9CH19</accession>
<dbReference type="OrthoDB" id="6418713at2759"/>
<feature type="transmembrane region" description="Helical" evidence="6">
    <location>
        <begin position="224"/>
        <end position="244"/>
    </location>
</feature>
<evidence type="ECO:0000256" key="1">
    <source>
        <dbReference type="ARBA" id="ARBA00004141"/>
    </source>
</evidence>
<keyword evidence="2 6" id="KW-0812">Transmembrane</keyword>
<evidence type="ECO:0000256" key="3">
    <source>
        <dbReference type="ARBA" id="ARBA00022989"/>
    </source>
</evidence>
<organism evidence="8 9">
    <name type="scientific">Capsaspora owczarzaki (strain ATCC 30864)</name>
    <dbReference type="NCBI Taxonomy" id="595528"/>
    <lineage>
        <taxon>Eukaryota</taxon>
        <taxon>Filasterea</taxon>
        <taxon>Capsaspora</taxon>
    </lineage>
</organism>
<dbReference type="eggNOG" id="KOG1441">
    <property type="taxonomic scope" value="Eukaryota"/>
</dbReference>
<dbReference type="InParanoid" id="E9CH19"/>
<gene>
    <name evidence="8" type="ORF">CAOG_007473</name>
</gene>
<evidence type="ECO:0000259" key="7">
    <source>
        <dbReference type="Pfam" id="PF03151"/>
    </source>
</evidence>
<feature type="transmembrane region" description="Helical" evidence="6">
    <location>
        <begin position="45"/>
        <end position="62"/>
    </location>
</feature>
<keyword evidence="3 6" id="KW-1133">Transmembrane helix</keyword>
<proteinExistence type="predicted"/>